<dbReference type="AlphaFoldDB" id="A0A8X6XWP3"/>
<evidence type="ECO:0000313" key="1">
    <source>
        <dbReference type="EMBL" id="GFY60741.1"/>
    </source>
</evidence>
<accession>A0A8X6XWP3</accession>
<proteinExistence type="predicted"/>
<comment type="caution">
    <text evidence="1">The sequence shown here is derived from an EMBL/GenBank/DDBJ whole genome shotgun (WGS) entry which is preliminary data.</text>
</comment>
<gene>
    <name evidence="1" type="ORF">TNIN_271241</name>
</gene>
<name>A0A8X6XWP3_9ARAC</name>
<organism evidence="1 2">
    <name type="scientific">Trichonephila inaurata madagascariensis</name>
    <dbReference type="NCBI Taxonomy" id="2747483"/>
    <lineage>
        <taxon>Eukaryota</taxon>
        <taxon>Metazoa</taxon>
        <taxon>Ecdysozoa</taxon>
        <taxon>Arthropoda</taxon>
        <taxon>Chelicerata</taxon>
        <taxon>Arachnida</taxon>
        <taxon>Araneae</taxon>
        <taxon>Araneomorphae</taxon>
        <taxon>Entelegynae</taxon>
        <taxon>Araneoidea</taxon>
        <taxon>Nephilidae</taxon>
        <taxon>Trichonephila</taxon>
        <taxon>Trichonephila inaurata</taxon>
    </lineage>
</organism>
<dbReference type="Proteomes" id="UP000886998">
    <property type="component" value="Unassembled WGS sequence"/>
</dbReference>
<sequence length="103" mass="11646">MKCKLVINCRVHTVYSTCKRHCRYSDLGHDMFDMPVIIGDDVAQTNSKILLKIEAVDNILNGCFPLNNGFRVISIHLVFNVAPSPRKRSRINSDPGNMMANRV</sequence>
<reference evidence="1" key="1">
    <citation type="submission" date="2020-08" db="EMBL/GenBank/DDBJ databases">
        <title>Multicomponent nature underlies the extraordinary mechanical properties of spider dragline silk.</title>
        <authorList>
            <person name="Kono N."/>
            <person name="Nakamura H."/>
            <person name="Mori M."/>
            <person name="Yoshida Y."/>
            <person name="Ohtoshi R."/>
            <person name="Malay A.D."/>
            <person name="Moran D.A.P."/>
            <person name="Tomita M."/>
            <person name="Numata K."/>
            <person name="Arakawa K."/>
        </authorList>
    </citation>
    <scope>NUCLEOTIDE SEQUENCE</scope>
</reference>
<protein>
    <submittedName>
        <fullName evidence="1">Uncharacterized protein</fullName>
    </submittedName>
</protein>
<dbReference type="EMBL" id="BMAV01013273">
    <property type="protein sequence ID" value="GFY60741.1"/>
    <property type="molecule type" value="Genomic_DNA"/>
</dbReference>
<evidence type="ECO:0000313" key="2">
    <source>
        <dbReference type="Proteomes" id="UP000886998"/>
    </source>
</evidence>
<keyword evidence="2" id="KW-1185">Reference proteome</keyword>